<dbReference type="GO" id="GO:0005576">
    <property type="term" value="C:extracellular region"/>
    <property type="evidence" value="ECO:0007669"/>
    <property type="project" value="UniProtKB-SubCell"/>
</dbReference>
<evidence type="ECO:0000256" key="1">
    <source>
        <dbReference type="ARBA" id="ARBA00004613"/>
    </source>
</evidence>
<feature type="disulfide bond" evidence="5">
    <location>
        <begin position="26"/>
        <end position="139"/>
    </location>
</feature>
<dbReference type="InterPro" id="IPR001134">
    <property type="entry name" value="Netrin_domain"/>
</dbReference>
<evidence type="ECO:0000256" key="5">
    <source>
        <dbReference type="PIRSR" id="PIRSR601820-3"/>
    </source>
</evidence>
<feature type="disulfide bond" evidence="5">
    <location>
        <begin position="36"/>
        <end position="164"/>
    </location>
</feature>
<feature type="signal peptide" evidence="6">
    <location>
        <begin position="1"/>
        <end position="23"/>
    </location>
</feature>
<dbReference type="SUPFAM" id="SSF50242">
    <property type="entry name" value="TIMP-like"/>
    <property type="match status" value="1"/>
</dbReference>
<dbReference type="PROSITE" id="PS50189">
    <property type="entry name" value="NTR"/>
    <property type="match status" value="1"/>
</dbReference>
<feature type="binding site" evidence="4">
    <location>
        <position position="24"/>
    </location>
    <ligand>
        <name>Zn(2+)</name>
        <dbReference type="ChEBI" id="CHEBI:29105"/>
        <note>ligand shared with metalloproteinase partner</note>
    </ligand>
</feature>
<feature type="domain" description="NTR" evidence="7">
    <location>
        <begin position="24"/>
        <end position="164"/>
    </location>
</feature>
<name>A0ABD3V048_SINWO</name>
<keyword evidence="6" id="KW-0732">Signal</keyword>
<organism evidence="8 9">
    <name type="scientific">Sinanodonta woodiana</name>
    <name type="common">Chinese pond mussel</name>
    <name type="synonym">Anodonta woodiana</name>
    <dbReference type="NCBI Taxonomy" id="1069815"/>
    <lineage>
        <taxon>Eukaryota</taxon>
        <taxon>Metazoa</taxon>
        <taxon>Spiralia</taxon>
        <taxon>Lophotrochozoa</taxon>
        <taxon>Mollusca</taxon>
        <taxon>Bivalvia</taxon>
        <taxon>Autobranchia</taxon>
        <taxon>Heteroconchia</taxon>
        <taxon>Palaeoheterodonta</taxon>
        <taxon>Unionida</taxon>
        <taxon>Unionoidea</taxon>
        <taxon>Unionidae</taxon>
        <taxon>Unioninae</taxon>
        <taxon>Sinanodonta</taxon>
    </lineage>
</organism>
<dbReference type="PANTHER" id="PTHR11844:SF25">
    <property type="entry name" value="NTR DOMAIN-CONTAINING PROTEIN"/>
    <property type="match status" value="1"/>
</dbReference>
<gene>
    <name evidence="8" type="ORF">ACJMK2_014113</name>
</gene>
<evidence type="ECO:0000256" key="6">
    <source>
        <dbReference type="SAM" id="SignalP"/>
    </source>
</evidence>
<protein>
    <recommendedName>
        <fullName evidence="7">NTR domain-containing protein</fullName>
    </recommendedName>
</protein>
<dbReference type="Proteomes" id="UP001634394">
    <property type="component" value="Unassembled WGS sequence"/>
</dbReference>
<reference evidence="8 9" key="1">
    <citation type="submission" date="2024-11" db="EMBL/GenBank/DDBJ databases">
        <title>Chromosome-level genome assembly of the freshwater bivalve Anodonta woodiana.</title>
        <authorList>
            <person name="Chen X."/>
        </authorList>
    </citation>
    <scope>NUCLEOTIDE SEQUENCE [LARGE SCALE GENOMIC DNA]</scope>
    <source>
        <strain evidence="8">MN2024</strain>
        <tissue evidence="8">Gills</tissue>
    </source>
</reference>
<keyword evidence="4" id="KW-0862">Zinc</keyword>
<dbReference type="Gene3D" id="2.40.50.120">
    <property type="match status" value="1"/>
</dbReference>
<keyword evidence="9" id="KW-1185">Reference proteome</keyword>
<feature type="disulfide bond" evidence="5">
    <location>
        <begin position="24"/>
        <end position="112"/>
    </location>
</feature>
<evidence type="ECO:0000256" key="3">
    <source>
        <dbReference type="ARBA" id="ARBA00023157"/>
    </source>
</evidence>
<keyword evidence="3 5" id="KW-1015">Disulfide bond</keyword>
<keyword evidence="4" id="KW-0479">Metal-binding</keyword>
<evidence type="ECO:0000259" key="7">
    <source>
        <dbReference type="PROSITE" id="PS50189"/>
    </source>
</evidence>
<comment type="caution">
    <text evidence="8">The sequence shown here is derived from an EMBL/GenBank/DDBJ whole genome shotgun (WGS) entry which is preliminary data.</text>
</comment>
<evidence type="ECO:0000313" key="9">
    <source>
        <dbReference type="Proteomes" id="UP001634394"/>
    </source>
</evidence>
<sequence>MEKIPIILQSLFILLVVVDVTTACSCAWRPLSAFLCDSHSTVIRARVLRAEVIDRNGNSLPEEPSDEFSFRYYMAMTRYQIQVISTFKAGPFQISTNNSVFEMTAPRADSICGFILARDTDYLLAGSTNDAGEFDTDICQKIERWNRISPSNLNLLEHKSVPDCEYVKKNMSPFYNRA</sequence>
<dbReference type="EMBL" id="JBJQND010000014">
    <property type="protein sequence ID" value="KAL3854877.1"/>
    <property type="molecule type" value="Genomic_DNA"/>
</dbReference>
<evidence type="ECO:0000256" key="4">
    <source>
        <dbReference type="PIRSR" id="PIRSR601820-1"/>
    </source>
</evidence>
<evidence type="ECO:0000256" key="2">
    <source>
        <dbReference type="ARBA" id="ARBA00022525"/>
    </source>
</evidence>
<accession>A0ABD3V048</accession>
<dbReference type="Pfam" id="PF00965">
    <property type="entry name" value="TIMP"/>
    <property type="match status" value="1"/>
</dbReference>
<feature type="chain" id="PRO_5044803408" description="NTR domain-containing protein" evidence="6">
    <location>
        <begin position="24"/>
        <end position="178"/>
    </location>
</feature>
<evidence type="ECO:0000313" key="8">
    <source>
        <dbReference type="EMBL" id="KAL3854877.1"/>
    </source>
</evidence>
<dbReference type="InterPro" id="IPR001820">
    <property type="entry name" value="TIMP"/>
</dbReference>
<dbReference type="AlphaFoldDB" id="A0ABD3V048"/>
<dbReference type="InterPro" id="IPR008993">
    <property type="entry name" value="TIMP-like_OB-fold"/>
</dbReference>
<proteinExistence type="predicted"/>
<keyword evidence="2" id="KW-0964">Secreted</keyword>
<comment type="subcellular location">
    <subcellularLocation>
        <location evidence="1">Secreted</location>
    </subcellularLocation>
</comment>
<dbReference type="PANTHER" id="PTHR11844">
    <property type="entry name" value="METALLOPROTEASE INHIBITOR"/>
    <property type="match status" value="1"/>
</dbReference>